<reference evidence="14" key="2">
    <citation type="submission" date="2015-02" db="UniProtKB">
        <authorList>
            <consortium name="EnsemblMetazoa"/>
        </authorList>
    </citation>
    <scope>IDENTIFICATION</scope>
</reference>
<dbReference type="HOGENOM" id="CLU_757208_0_0_1"/>
<dbReference type="InterPro" id="IPR011016">
    <property type="entry name" value="Znf_RING-CH"/>
</dbReference>
<evidence type="ECO:0000256" key="8">
    <source>
        <dbReference type="ARBA" id="ARBA00022989"/>
    </source>
</evidence>
<evidence type="ECO:0000313" key="14">
    <source>
        <dbReference type="EnsemblMetazoa" id="SMAR009732-PA"/>
    </source>
</evidence>
<dbReference type="eggNOG" id="KOG1609">
    <property type="taxonomic scope" value="Eukaryota"/>
</dbReference>
<keyword evidence="4" id="KW-0479">Metal-binding</keyword>
<evidence type="ECO:0000313" key="15">
    <source>
        <dbReference type="Proteomes" id="UP000014500"/>
    </source>
</evidence>
<evidence type="ECO:0000256" key="6">
    <source>
        <dbReference type="ARBA" id="ARBA00022786"/>
    </source>
</evidence>
<dbReference type="EnsemblMetazoa" id="SMAR009732-RA">
    <property type="protein sequence ID" value="SMAR009732-PA"/>
    <property type="gene ID" value="SMAR009732"/>
</dbReference>
<feature type="domain" description="RING-type" evidence="12">
    <location>
        <begin position="116"/>
        <end position="162"/>
    </location>
</feature>
<keyword evidence="6" id="KW-0833">Ubl conjugation pathway</keyword>
<dbReference type="PROSITE" id="PS51292">
    <property type="entry name" value="ZF_RING_CH"/>
    <property type="match status" value="1"/>
</dbReference>
<dbReference type="GO" id="GO:0008270">
    <property type="term" value="F:zinc ion binding"/>
    <property type="evidence" value="ECO:0007669"/>
    <property type="project" value="UniProtKB-KW"/>
</dbReference>
<evidence type="ECO:0000256" key="2">
    <source>
        <dbReference type="ARBA" id="ARBA00022679"/>
    </source>
</evidence>
<dbReference type="InterPro" id="IPR013083">
    <property type="entry name" value="Znf_RING/FYVE/PHD"/>
</dbReference>
<dbReference type="Proteomes" id="UP000014500">
    <property type="component" value="Unassembled WGS sequence"/>
</dbReference>
<keyword evidence="7" id="KW-0862">Zinc</keyword>
<evidence type="ECO:0000256" key="5">
    <source>
        <dbReference type="ARBA" id="ARBA00022771"/>
    </source>
</evidence>
<feature type="domain" description="RING-CH-type" evidence="13">
    <location>
        <begin position="108"/>
        <end position="168"/>
    </location>
</feature>
<accession>T1J7S7</accession>
<evidence type="ECO:0000256" key="1">
    <source>
        <dbReference type="ARBA" id="ARBA00004141"/>
    </source>
</evidence>
<dbReference type="AlphaFoldDB" id="T1J7S7"/>
<keyword evidence="8 11" id="KW-1133">Transmembrane helix</keyword>
<keyword evidence="9 11" id="KW-0472">Membrane</keyword>
<proteinExistence type="predicted"/>
<evidence type="ECO:0000259" key="12">
    <source>
        <dbReference type="PROSITE" id="PS50089"/>
    </source>
</evidence>
<dbReference type="PROSITE" id="PS50089">
    <property type="entry name" value="ZF_RING_2"/>
    <property type="match status" value="1"/>
</dbReference>
<dbReference type="PANTHER" id="PTHR46065">
    <property type="entry name" value="E3 UBIQUITIN-PROTEIN LIGASE MARCH 2/3 FAMILY MEMBER"/>
    <property type="match status" value="1"/>
</dbReference>
<evidence type="ECO:0000256" key="11">
    <source>
        <dbReference type="SAM" id="Phobius"/>
    </source>
</evidence>
<sequence length="366" mass="40885">MASSFSTKGRFQLFFYLPTHHFPADQCVLNPNYVRSIQEFQWTSVPLPAGSASPPPPSTGPRTSSCRTDCLWPARCGSPAWPAPRTELVRDHKSSSNSPACESALTSPLSSAGPICRICHEGDTKEELVAPCRCAGTMGLVHQTCIEKWLSSSNSNSCEICKYVFITCKQPRPYIHWLQDPSNPSDLRNLAADLLCFTLLTPLAAVSMYLCCVGARHYNAYRLRWEASALICLALFLVVIYGIWSYVTVRKQNAMAIRYHLNVIREWRKTHNSVQLLQMRRAPSSLYMMRHLATASNNNSNSGEWSSPSFSSFASPSHTLEMTHLPTNPPMKRANNSSERLETTHITANVTLHTIIRANHLPETTV</sequence>
<keyword evidence="5 10" id="KW-0863">Zinc-finger</keyword>
<evidence type="ECO:0000259" key="13">
    <source>
        <dbReference type="PROSITE" id="PS51292"/>
    </source>
</evidence>
<organism evidence="14 15">
    <name type="scientific">Strigamia maritima</name>
    <name type="common">European centipede</name>
    <name type="synonym">Geophilus maritimus</name>
    <dbReference type="NCBI Taxonomy" id="126957"/>
    <lineage>
        <taxon>Eukaryota</taxon>
        <taxon>Metazoa</taxon>
        <taxon>Ecdysozoa</taxon>
        <taxon>Arthropoda</taxon>
        <taxon>Myriapoda</taxon>
        <taxon>Chilopoda</taxon>
        <taxon>Pleurostigmophora</taxon>
        <taxon>Geophilomorpha</taxon>
        <taxon>Linotaeniidae</taxon>
        <taxon>Strigamia</taxon>
    </lineage>
</organism>
<dbReference type="GO" id="GO:0004842">
    <property type="term" value="F:ubiquitin-protein transferase activity"/>
    <property type="evidence" value="ECO:0007669"/>
    <property type="project" value="TreeGrafter"/>
</dbReference>
<dbReference type="EMBL" id="JH431939">
    <property type="status" value="NOT_ANNOTATED_CDS"/>
    <property type="molecule type" value="Genomic_DNA"/>
</dbReference>
<dbReference type="Pfam" id="PF12906">
    <property type="entry name" value="RINGv"/>
    <property type="match status" value="1"/>
</dbReference>
<evidence type="ECO:0000256" key="9">
    <source>
        <dbReference type="ARBA" id="ARBA00023136"/>
    </source>
</evidence>
<dbReference type="STRING" id="126957.T1J7S7"/>
<feature type="transmembrane region" description="Helical" evidence="11">
    <location>
        <begin position="227"/>
        <end position="247"/>
    </location>
</feature>
<keyword evidence="15" id="KW-1185">Reference proteome</keyword>
<keyword evidence="2" id="KW-0808">Transferase</keyword>
<evidence type="ECO:0000256" key="7">
    <source>
        <dbReference type="ARBA" id="ARBA00022833"/>
    </source>
</evidence>
<evidence type="ECO:0000256" key="3">
    <source>
        <dbReference type="ARBA" id="ARBA00022692"/>
    </source>
</evidence>
<dbReference type="SMART" id="SM00744">
    <property type="entry name" value="RINGv"/>
    <property type="match status" value="1"/>
</dbReference>
<comment type="subcellular location">
    <subcellularLocation>
        <location evidence="1">Membrane</location>
        <topology evidence="1">Multi-pass membrane protein</topology>
    </subcellularLocation>
</comment>
<dbReference type="PANTHER" id="PTHR46065:SF3">
    <property type="entry name" value="FI20425P1"/>
    <property type="match status" value="1"/>
</dbReference>
<protein>
    <submittedName>
        <fullName evidence="14">Uncharacterized protein</fullName>
    </submittedName>
</protein>
<name>T1J7S7_STRMM</name>
<evidence type="ECO:0000256" key="4">
    <source>
        <dbReference type="ARBA" id="ARBA00022723"/>
    </source>
</evidence>
<keyword evidence="3 11" id="KW-0812">Transmembrane</keyword>
<feature type="transmembrane region" description="Helical" evidence="11">
    <location>
        <begin position="190"/>
        <end position="215"/>
    </location>
</feature>
<evidence type="ECO:0000256" key="10">
    <source>
        <dbReference type="PROSITE-ProRule" id="PRU00175"/>
    </source>
</evidence>
<dbReference type="InterPro" id="IPR001841">
    <property type="entry name" value="Znf_RING"/>
</dbReference>
<dbReference type="GO" id="GO:0016567">
    <property type="term" value="P:protein ubiquitination"/>
    <property type="evidence" value="ECO:0007669"/>
    <property type="project" value="TreeGrafter"/>
</dbReference>
<dbReference type="GO" id="GO:0016020">
    <property type="term" value="C:membrane"/>
    <property type="evidence" value="ECO:0007669"/>
    <property type="project" value="UniProtKB-SubCell"/>
</dbReference>
<dbReference type="CDD" id="cd16699">
    <property type="entry name" value="RING_CH-C4HC3_MARCH2-like"/>
    <property type="match status" value="1"/>
</dbReference>
<reference evidence="15" key="1">
    <citation type="submission" date="2011-05" db="EMBL/GenBank/DDBJ databases">
        <authorList>
            <person name="Richards S.R."/>
            <person name="Qu J."/>
            <person name="Jiang H."/>
            <person name="Jhangiani S.N."/>
            <person name="Agravi P."/>
            <person name="Goodspeed R."/>
            <person name="Gross S."/>
            <person name="Mandapat C."/>
            <person name="Jackson L."/>
            <person name="Mathew T."/>
            <person name="Pu L."/>
            <person name="Thornton R."/>
            <person name="Saada N."/>
            <person name="Wilczek-Boney K.B."/>
            <person name="Lee S."/>
            <person name="Kovar C."/>
            <person name="Wu Y."/>
            <person name="Scherer S.E."/>
            <person name="Worley K.C."/>
            <person name="Muzny D.M."/>
            <person name="Gibbs R."/>
        </authorList>
    </citation>
    <scope>NUCLEOTIDE SEQUENCE</scope>
    <source>
        <strain evidence="15">Brora</strain>
    </source>
</reference>
<dbReference type="Gene3D" id="3.30.40.10">
    <property type="entry name" value="Zinc/RING finger domain, C3HC4 (zinc finger)"/>
    <property type="match status" value="1"/>
</dbReference>
<dbReference type="SUPFAM" id="SSF57850">
    <property type="entry name" value="RING/U-box"/>
    <property type="match status" value="1"/>
</dbReference>